<dbReference type="Proteomes" id="UP000193435">
    <property type="component" value="Unassembled WGS sequence"/>
</dbReference>
<organism evidence="2 3">
    <name type="scientific">Carnobacterium iners</name>
    <dbReference type="NCBI Taxonomy" id="1073423"/>
    <lineage>
        <taxon>Bacteria</taxon>
        <taxon>Bacillati</taxon>
        <taxon>Bacillota</taxon>
        <taxon>Bacilli</taxon>
        <taxon>Lactobacillales</taxon>
        <taxon>Carnobacteriaceae</taxon>
        <taxon>Carnobacterium</taxon>
    </lineage>
</organism>
<reference evidence="2 3" key="1">
    <citation type="submission" date="2017-04" db="EMBL/GenBank/DDBJ databases">
        <authorList>
            <person name="Afonso C.L."/>
            <person name="Miller P.J."/>
            <person name="Scott M.A."/>
            <person name="Spackman E."/>
            <person name="Goraichik I."/>
            <person name="Dimitrov K.M."/>
            <person name="Suarez D.L."/>
            <person name="Swayne D.E."/>
        </authorList>
    </citation>
    <scope>NUCLEOTIDE SEQUENCE [LARGE SCALE GENOMIC DNA]</scope>
    <source>
        <strain evidence="2 3">LMG26642</strain>
    </source>
</reference>
<protein>
    <submittedName>
        <fullName evidence="2">Uncharacterized protein</fullName>
    </submittedName>
</protein>
<dbReference type="EMBL" id="FXBJ01000002">
    <property type="protein sequence ID" value="SMH26990.1"/>
    <property type="molecule type" value="Genomic_DNA"/>
</dbReference>
<proteinExistence type="predicted"/>
<gene>
    <name evidence="2" type="ORF">SAMN04488700_0376</name>
</gene>
<dbReference type="RefSeq" id="WP_085558724.1">
    <property type="nucleotide sequence ID" value="NZ_FOAH01000056.1"/>
</dbReference>
<name>A0A1X7MQA0_9LACT</name>
<dbReference type="AlphaFoldDB" id="A0A1X7MQA0"/>
<sequence>MKKAIFKQPFFYIALLNFILALAFIFQDGLLARLASFVWFLSFLLNLYNANKAVHKKQIILKNLRD</sequence>
<accession>A0A1X7MQA0</accession>
<evidence type="ECO:0000313" key="2">
    <source>
        <dbReference type="EMBL" id="SMH26990.1"/>
    </source>
</evidence>
<evidence type="ECO:0000256" key="1">
    <source>
        <dbReference type="SAM" id="Phobius"/>
    </source>
</evidence>
<evidence type="ECO:0000313" key="3">
    <source>
        <dbReference type="Proteomes" id="UP000193435"/>
    </source>
</evidence>
<keyword evidence="1" id="KW-0472">Membrane</keyword>
<dbReference type="STRING" id="1073423.SAMN04488700_0376"/>
<keyword evidence="1" id="KW-1133">Transmembrane helix</keyword>
<feature type="transmembrane region" description="Helical" evidence="1">
    <location>
        <begin position="9"/>
        <end position="26"/>
    </location>
</feature>
<feature type="transmembrane region" description="Helical" evidence="1">
    <location>
        <begin position="32"/>
        <end position="50"/>
    </location>
</feature>
<keyword evidence="1" id="KW-0812">Transmembrane</keyword>
<keyword evidence="3" id="KW-1185">Reference proteome</keyword>